<dbReference type="Proteomes" id="UP001207582">
    <property type="component" value="Unassembled WGS sequence"/>
</dbReference>
<comment type="caution">
    <text evidence="1">The sequence shown here is derived from an EMBL/GenBank/DDBJ whole genome shotgun (WGS) entry which is preliminary data.</text>
</comment>
<dbReference type="EMBL" id="JAPDOG010000005">
    <property type="protein sequence ID" value="MCW3781550.1"/>
    <property type="molecule type" value="Genomic_DNA"/>
</dbReference>
<protein>
    <submittedName>
        <fullName evidence="1">Uncharacterized protein</fullName>
    </submittedName>
</protein>
<proteinExistence type="predicted"/>
<name>A0ABT3J1H8_9RHOB</name>
<sequence>MRNALRLATDRRSNIVGGQDDMPRNRCRNSERIARGKTEITEACDLPRRYAAQFPRRDGIVGGQDRLSVRRATQIDLVEAIVSSSDGCARPMIR</sequence>
<accession>A0ABT3J1H8</accession>
<keyword evidence="2" id="KW-1185">Reference proteome</keyword>
<evidence type="ECO:0000313" key="1">
    <source>
        <dbReference type="EMBL" id="MCW3781550.1"/>
    </source>
</evidence>
<dbReference type="RefSeq" id="WP_264771608.1">
    <property type="nucleotide sequence ID" value="NZ_JAPDOG010000005.1"/>
</dbReference>
<gene>
    <name evidence="1" type="ORF">OM960_08090</name>
</gene>
<evidence type="ECO:0000313" key="2">
    <source>
        <dbReference type="Proteomes" id="UP001207582"/>
    </source>
</evidence>
<reference evidence="1 2" key="1">
    <citation type="submission" date="2022-10" db="EMBL/GenBank/DDBJ databases">
        <title>Defluviimonas sp. CAU 1641 isolated from mud.</title>
        <authorList>
            <person name="Kim W."/>
        </authorList>
    </citation>
    <scope>NUCLEOTIDE SEQUENCE [LARGE SCALE GENOMIC DNA]</scope>
    <source>
        <strain evidence="1 2">CAU 1641</strain>
    </source>
</reference>
<organism evidence="1 2">
    <name type="scientific">Defluviimonas salinarum</name>
    <dbReference type="NCBI Taxonomy" id="2992147"/>
    <lineage>
        <taxon>Bacteria</taxon>
        <taxon>Pseudomonadati</taxon>
        <taxon>Pseudomonadota</taxon>
        <taxon>Alphaproteobacteria</taxon>
        <taxon>Rhodobacterales</taxon>
        <taxon>Paracoccaceae</taxon>
        <taxon>Albidovulum</taxon>
    </lineage>
</organism>